<feature type="transmembrane region" description="Helical" evidence="1">
    <location>
        <begin position="16"/>
        <end position="38"/>
    </location>
</feature>
<feature type="transmembrane region" description="Helical" evidence="1">
    <location>
        <begin position="50"/>
        <end position="76"/>
    </location>
</feature>
<dbReference type="InterPro" id="IPR050344">
    <property type="entry name" value="Peptidase_M1_aminopeptidases"/>
</dbReference>
<accession>A0ABS9ZRQ6</accession>
<proteinExistence type="predicted"/>
<dbReference type="EMBL" id="JALGBH010000001">
    <property type="protein sequence ID" value="MCJ0741271.1"/>
    <property type="molecule type" value="Genomic_DNA"/>
</dbReference>
<dbReference type="PANTHER" id="PTHR11533">
    <property type="entry name" value="PROTEASE M1 ZINC METALLOPROTEASE"/>
    <property type="match status" value="1"/>
</dbReference>
<dbReference type="InterPro" id="IPR014782">
    <property type="entry name" value="Peptidase_M1_dom"/>
</dbReference>
<keyword evidence="1" id="KW-1133">Transmembrane helix</keyword>
<evidence type="ECO:0000259" key="2">
    <source>
        <dbReference type="Pfam" id="PF01433"/>
    </source>
</evidence>
<keyword evidence="1" id="KW-0472">Membrane</keyword>
<feature type="transmembrane region" description="Helical" evidence="1">
    <location>
        <begin position="97"/>
        <end position="121"/>
    </location>
</feature>
<feature type="transmembrane region" description="Helical" evidence="1">
    <location>
        <begin position="413"/>
        <end position="439"/>
    </location>
</feature>
<evidence type="ECO:0000313" key="4">
    <source>
        <dbReference type="Proteomes" id="UP001165460"/>
    </source>
</evidence>
<reference evidence="3" key="1">
    <citation type="submission" date="2022-03" db="EMBL/GenBank/DDBJ databases">
        <authorList>
            <person name="Woo C.Y."/>
        </authorList>
    </citation>
    <scope>NUCLEOTIDE SEQUENCE</scope>
    <source>
        <strain evidence="3">CYS-01</strain>
    </source>
</reference>
<feature type="transmembrane region" description="Helical" evidence="1">
    <location>
        <begin position="245"/>
        <end position="267"/>
    </location>
</feature>
<feature type="transmembrane region" description="Helical" evidence="1">
    <location>
        <begin position="361"/>
        <end position="384"/>
    </location>
</feature>
<dbReference type="Gene3D" id="1.10.390.10">
    <property type="entry name" value="Neutral Protease Domain 2"/>
    <property type="match status" value="1"/>
</dbReference>
<gene>
    <name evidence="3" type="ORF">MMF97_01030</name>
</gene>
<dbReference type="SUPFAM" id="SSF55486">
    <property type="entry name" value="Metalloproteases ('zincins'), catalytic domain"/>
    <property type="match status" value="1"/>
</dbReference>
<feature type="transmembrane region" description="Helical" evidence="1">
    <location>
        <begin position="171"/>
        <end position="190"/>
    </location>
</feature>
<feature type="transmembrane region" description="Helical" evidence="1">
    <location>
        <begin position="517"/>
        <end position="545"/>
    </location>
</feature>
<feature type="transmembrane region" description="Helical" evidence="1">
    <location>
        <begin position="477"/>
        <end position="495"/>
    </location>
</feature>
<protein>
    <recommendedName>
        <fullName evidence="2">Peptidase M1 membrane alanine aminopeptidase domain-containing protein</fullName>
    </recommendedName>
</protein>
<sequence>MKTLFLFDIKSYLNRFWFYLLSAFILSFGCFAGLNFNLSVGNGIYLNSPYVIGFISGLLSLAIIFMGTVFSLQLFFKDHDSRFDLLLFTTPLVKWKVITARLLTTIILSILLYILLIIGFATGQHMRTGAEITPHFNVMYYLYPVVFFGLINGLFIVAILLLTTVLSGNKLLVAVIGVLLYILYMVSLLFSNSPFMAQSLPQSADVQQISAILDPFGLSAYFLTSKDYTINQRNGELVHLDSYFLINRIFFTLLSTMIILWSVRLFSGTRESHKKARTNVKIQSLNPPQLYTGKYISTDTCLNFYAQLRSVFSFVKIDLRYTFKSIAFAVTSLAILFHVGMEMYAEIEKGIRIPQKYVSSGLMATTIIENFHLIGLFIIIYYVNDIVWRGKTNRFNLIEDSTSLAKNKNKAHFLSIMLLILCFTLLLILQGICFQFAYNYPHFDLAAYAGVFIFNSFPLILTAGILIFINKLFKHKYAALGISIIVALIIASPISKKLIAHPLLLFLTEFKAIYSDFIAYGTYLTCIVYRLLFGTSFLLFIWVLVKLFTNRKSVLRKIIALSFLFTLGCFAAHQYTKGYTPKNNEALIRANADYEKHFRHYQNMPQPTITKVKTLISLYPSKQAYKVEGSYVLKNLEKSNIHSILVNFTSGFTVKTARFISKKDTLFFSKPISELKLKHPLTPGEQAYMEFEFSYQWAGINGHQPFNAIIENGSFIRISRYFPSFGYQADNEIAEDIIRREYNLGPLTATRKLNEPKILGNDFIDLDMTISTEKNQIAIGVGELAKEWKKDGRNYFKYKTSEVIPFRFALSSARYQIKSSLYKNRKINIFYHSKHHENVDHLISNIKLTLDYCEKHFGKYPFKTINFAEVSSFTRGFAATAYPETIYMTEDMIFHANITADKQQDVINELAGHELSHIWWGNNLISPDGREGSPMLTETLAMYTEMMLYQKMHGTKAMLERLKMHLQIYNSEKGFSKEEALYKVTAENTHISYSKGAVAMYLLSRLIGEDKVNKALSNFLTKHKYPNAHPVTNDLLAEFYAVSDKRLHREIDILFKTTQPIKAEQWGLK</sequence>
<evidence type="ECO:0000256" key="1">
    <source>
        <dbReference type="SAM" id="Phobius"/>
    </source>
</evidence>
<keyword evidence="1" id="KW-0812">Transmembrane</keyword>
<organism evidence="3 4">
    <name type="scientific">Pedobacter montanisoli</name>
    <dbReference type="NCBI Taxonomy" id="2923277"/>
    <lineage>
        <taxon>Bacteria</taxon>
        <taxon>Pseudomonadati</taxon>
        <taxon>Bacteroidota</taxon>
        <taxon>Sphingobacteriia</taxon>
        <taxon>Sphingobacteriales</taxon>
        <taxon>Sphingobacteriaceae</taxon>
        <taxon>Pedobacter</taxon>
    </lineage>
</organism>
<feature type="transmembrane region" description="Helical" evidence="1">
    <location>
        <begin position="321"/>
        <end position="341"/>
    </location>
</feature>
<dbReference type="PANTHER" id="PTHR11533:SF174">
    <property type="entry name" value="PUROMYCIN-SENSITIVE AMINOPEPTIDASE-RELATED"/>
    <property type="match status" value="1"/>
</dbReference>
<dbReference type="RefSeq" id="WP_243357698.1">
    <property type="nucleotide sequence ID" value="NZ_JALGBH010000001.1"/>
</dbReference>
<dbReference type="Proteomes" id="UP001165460">
    <property type="component" value="Unassembled WGS sequence"/>
</dbReference>
<dbReference type="PROSITE" id="PS51257">
    <property type="entry name" value="PROKAR_LIPOPROTEIN"/>
    <property type="match status" value="1"/>
</dbReference>
<dbReference type="InterPro" id="IPR027268">
    <property type="entry name" value="Peptidase_M4/M1_CTD_sf"/>
</dbReference>
<feature type="transmembrane region" description="Helical" evidence="1">
    <location>
        <begin position="557"/>
        <end position="575"/>
    </location>
</feature>
<keyword evidence="4" id="KW-1185">Reference proteome</keyword>
<feature type="domain" description="Peptidase M1 membrane alanine aminopeptidase" evidence="2">
    <location>
        <begin position="849"/>
        <end position="1047"/>
    </location>
</feature>
<name>A0ABS9ZRQ6_9SPHI</name>
<feature type="transmembrane region" description="Helical" evidence="1">
    <location>
        <begin position="141"/>
        <end position="164"/>
    </location>
</feature>
<evidence type="ECO:0000313" key="3">
    <source>
        <dbReference type="EMBL" id="MCJ0741271.1"/>
    </source>
</evidence>
<dbReference type="Pfam" id="PF01433">
    <property type="entry name" value="Peptidase_M1"/>
    <property type="match status" value="1"/>
</dbReference>
<feature type="transmembrane region" description="Helical" evidence="1">
    <location>
        <begin position="445"/>
        <end position="470"/>
    </location>
</feature>
<comment type="caution">
    <text evidence="3">The sequence shown here is derived from an EMBL/GenBank/DDBJ whole genome shotgun (WGS) entry which is preliminary data.</text>
</comment>